<reference evidence="3" key="1">
    <citation type="submission" date="2023-07" db="EMBL/GenBank/DDBJ databases">
        <title>Degradation of tert-butanol by M. austroafricanum TBA100.</title>
        <authorList>
            <person name="Helbich S."/>
            <person name="Vainshtein Y."/>
        </authorList>
    </citation>
    <scope>NUCLEOTIDE SEQUENCE</scope>
    <source>
        <strain evidence="3">TBA100</strain>
    </source>
</reference>
<feature type="domain" description="Antirepressor protein C-terminal" evidence="2">
    <location>
        <begin position="163"/>
        <end position="262"/>
    </location>
</feature>
<dbReference type="Proteomes" id="UP001172687">
    <property type="component" value="Unassembled WGS sequence"/>
</dbReference>
<sequence>MTGIPDPGRASRAVEMLTAGASPFDSIRRVTEQGREFWSARELQPLLGYTEWRKFCDAITRAKASGRNAGHEMSRHIVGAAKVVDLGSGAQRSVEDHHLSRLACYLIAMNGDPRKAEVAEAQTYFAVRTREAETSQPRPVLTEDEIVHQALAITTRRVEALTAKVAELEPKAEFFDELMDADGCYTMQATANMIRWGRNVMMRELRRAGVLQGNNLPYRRYAHHFKVVPGTRTHPKTGELIPTATTHVLPSGVEFIRKRLANNDALAVAE</sequence>
<evidence type="ECO:0000259" key="1">
    <source>
        <dbReference type="Pfam" id="PF02498"/>
    </source>
</evidence>
<organism evidence="3 4">
    <name type="scientific">Mycolicibacterium austroafricanum</name>
    <name type="common">Mycobacterium austroafricanum</name>
    <dbReference type="NCBI Taxonomy" id="39687"/>
    <lineage>
        <taxon>Bacteria</taxon>
        <taxon>Bacillati</taxon>
        <taxon>Actinomycetota</taxon>
        <taxon>Actinomycetes</taxon>
        <taxon>Mycobacteriales</taxon>
        <taxon>Mycobacteriaceae</taxon>
        <taxon>Mycolicibacterium</taxon>
    </lineage>
</organism>
<evidence type="ECO:0000313" key="4">
    <source>
        <dbReference type="Proteomes" id="UP001172687"/>
    </source>
</evidence>
<name>A0ABT8HKW6_MYCAO</name>
<keyword evidence="4" id="KW-1185">Reference proteome</keyword>
<dbReference type="RefSeq" id="WP_301161799.1">
    <property type="nucleotide sequence ID" value="NZ_JAUHTC010000091.1"/>
</dbReference>
<dbReference type="InterPro" id="IPR005039">
    <property type="entry name" value="Ant_C"/>
</dbReference>
<dbReference type="Pfam" id="PF02498">
    <property type="entry name" value="Bro-N"/>
    <property type="match status" value="1"/>
</dbReference>
<evidence type="ECO:0000259" key="2">
    <source>
        <dbReference type="Pfam" id="PF03374"/>
    </source>
</evidence>
<evidence type="ECO:0000313" key="3">
    <source>
        <dbReference type="EMBL" id="MDN4521404.1"/>
    </source>
</evidence>
<proteinExistence type="predicted"/>
<dbReference type="InterPro" id="IPR003497">
    <property type="entry name" value="BRO_N_domain"/>
</dbReference>
<gene>
    <name evidence="3" type="ORF">QYF68_26800</name>
</gene>
<feature type="domain" description="Bro-N" evidence="1">
    <location>
        <begin position="27"/>
        <end position="125"/>
    </location>
</feature>
<comment type="caution">
    <text evidence="3">The sequence shown here is derived from an EMBL/GenBank/DDBJ whole genome shotgun (WGS) entry which is preliminary data.</text>
</comment>
<dbReference type="Pfam" id="PF03374">
    <property type="entry name" value="ANT"/>
    <property type="match status" value="1"/>
</dbReference>
<accession>A0ABT8HKW6</accession>
<dbReference type="EMBL" id="JAUHTC010000091">
    <property type="protein sequence ID" value="MDN4521404.1"/>
    <property type="molecule type" value="Genomic_DNA"/>
</dbReference>
<protein>
    <submittedName>
        <fullName evidence="3">Phage antirepressor KilAC domain-containing protein</fullName>
    </submittedName>
</protein>